<dbReference type="EMBL" id="JAJJMB010008202">
    <property type="protein sequence ID" value="KAI3925117.1"/>
    <property type="molecule type" value="Genomic_DNA"/>
</dbReference>
<keyword evidence="2" id="KW-1185">Reference proteome</keyword>
<dbReference type="Proteomes" id="UP001202328">
    <property type="component" value="Unassembled WGS sequence"/>
</dbReference>
<comment type="caution">
    <text evidence="1">The sequence shown here is derived from an EMBL/GenBank/DDBJ whole genome shotgun (WGS) entry which is preliminary data.</text>
</comment>
<organism evidence="1 2">
    <name type="scientific">Papaver atlanticum</name>
    <dbReference type="NCBI Taxonomy" id="357466"/>
    <lineage>
        <taxon>Eukaryota</taxon>
        <taxon>Viridiplantae</taxon>
        <taxon>Streptophyta</taxon>
        <taxon>Embryophyta</taxon>
        <taxon>Tracheophyta</taxon>
        <taxon>Spermatophyta</taxon>
        <taxon>Magnoliopsida</taxon>
        <taxon>Ranunculales</taxon>
        <taxon>Papaveraceae</taxon>
        <taxon>Papaveroideae</taxon>
        <taxon>Papaver</taxon>
    </lineage>
</organism>
<name>A0AAD4SX49_9MAGN</name>
<dbReference type="AlphaFoldDB" id="A0AAD4SX49"/>
<evidence type="ECO:0000313" key="2">
    <source>
        <dbReference type="Proteomes" id="UP001202328"/>
    </source>
</evidence>
<proteinExistence type="predicted"/>
<sequence>MKEILIISWQLNFGHQSIPYEIGGAVALRELKLEKNSLSGKISCHIEKCSSLTTLTNLKVLFLQPWLTSQTSRL</sequence>
<protein>
    <submittedName>
        <fullName evidence="1">Uncharacterized protein</fullName>
    </submittedName>
</protein>
<dbReference type="SUPFAM" id="SSF52058">
    <property type="entry name" value="L domain-like"/>
    <property type="match status" value="1"/>
</dbReference>
<reference evidence="1" key="1">
    <citation type="submission" date="2022-04" db="EMBL/GenBank/DDBJ databases">
        <title>A functionally conserved STORR gene fusion in Papaver species that diverged 16.8 million years ago.</title>
        <authorList>
            <person name="Catania T."/>
        </authorList>
    </citation>
    <scope>NUCLEOTIDE SEQUENCE</scope>
    <source>
        <strain evidence="1">S-188037</strain>
    </source>
</reference>
<accession>A0AAD4SX49</accession>
<gene>
    <name evidence="1" type="ORF">MKW98_009767</name>
</gene>
<dbReference type="InterPro" id="IPR032675">
    <property type="entry name" value="LRR_dom_sf"/>
</dbReference>
<evidence type="ECO:0000313" key="1">
    <source>
        <dbReference type="EMBL" id="KAI3925117.1"/>
    </source>
</evidence>
<dbReference type="Gene3D" id="3.80.10.10">
    <property type="entry name" value="Ribonuclease Inhibitor"/>
    <property type="match status" value="1"/>
</dbReference>